<dbReference type="EMBL" id="JBAMMX010000014">
    <property type="protein sequence ID" value="KAK6927642.1"/>
    <property type="molecule type" value="Genomic_DNA"/>
</dbReference>
<organism evidence="8 9">
    <name type="scientific">Dillenia turbinata</name>
    <dbReference type="NCBI Taxonomy" id="194707"/>
    <lineage>
        <taxon>Eukaryota</taxon>
        <taxon>Viridiplantae</taxon>
        <taxon>Streptophyta</taxon>
        <taxon>Embryophyta</taxon>
        <taxon>Tracheophyta</taxon>
        <taxon>Spermatophyta</taxon>
        <taxon>Magnoliopsida</taxon>
        <taxon>eudicotyledons</taxon>
        <taxon>Gunneridae</taxon>
        <taxon>Pentapetalae</taxon>
        <taxon>Dilleniales</taxon>
        <taxon>Dilleniaceae</taxon>
        <taxon>Dillenia</taxon>
    </lineage>
</organism>
<protein>
    <recommendedName>
        <fullName evidence="2">DNA-directed RNA polymerase</fullName>
        <ecNumber evidence="2">2.7.7.6</ecNumber>
    </recommendedName>
</protein>
<evidence type="ECO:0000256" key="5">
    <source>
        <dbReference type="ARBA" id="ARBA00022695"/>
    </source>
</evidence>
<dbReference type="AlphaFoldDB" id="A0AAN8VHR7"/>
<evidence type="ECO:0000256" key="3">
    <source>
        <dbReference type="ARBA" id="ARBA00022478"/>
    </source>
</evidence>
<dbReference type="GO" id="GO:0003899">
    <property type="term" value="F:DNA-directed RNA polymerase activity"/>
    <property type="evidence" value="ECO:0007669"/>
    <property type="project" value="UniProtKB-EC"/>
</dbReference>
<dbReference type="InterPro" id="IPR007121">
    <property type="entry name" value="RNA_pol_bsu_CS"/>
</dbReference>
<keyword evidence="4" id="KW-0808">Transferase</keyword>
<keyword evidence="6" id="KW-0804">Transcription</keyword>
<keyword evidence="9" id="KW-1185">Reference proteome</keyword>
<dbReference type="EC" id="2.7.7.6" evidence="2"/>
<evidence type="ECO:0000256" key="6">
    <source>
        <dbReference type="ARBA" id="ARBA00023163"/>
    </source>
</evidence>
<comment type="similarity">
    <text evidence="1">Belongs to the RNA polymerase beta chain family.</text>
</comment>
<gene>
    <name evidence="8" type="ORF">RJ641_006233</name>
</gene>
<feature type="domain" description="DNA-directed RNA polymerase subunit 2 hybrid-binding" evidence="7">
    <location>
        <begin position="1"/>
        <end position="131"/>
    </location>
</feature>
<name>A0AAN8VHR7_9MAGN</name>
<evidence type="ECO:0000256" key="1">
    <source>
        <dbReference type="ARBA" id="ARBA00006835"/>
    </source>
</evidence>
<evidence type="ECO:0000313" key="9">
    <source>
        <dbReference type="Proteomes" id="UP001370490"/>
    </source>
</evidence>
<dbReference type="Gene3D" id="3.90.1800.10">
    <property type="entry name" value="RNA polymerase alpha subunit dimerisation domain"/>
    <property type="match status" value="1"/>
</dbReference>
<dbReference type="Gene3D" id="2.40.50.150">
    <property type="match status" value="1"/>
</dbReference>
<evidence type="ECO:0000259" key="7">
    <source>
        <dbReference type="Pfam" id="PF00562"/>
    </source>
</evidence>
<dbReference type="InterPro" id="IPR037033">
    <property type="entry name" value="DNA-dir_RNAP_su2_hyb_sf"/>
</dbReference>
<evidence type="ECO:0000256" key="4">
    <source>
        <dbReference type="ARBA" id="ARBA00022679"/>
    </source>
</evidence>
<dbReference type="Pfam" id="PF00562">
    <property type="entry name" value="RNA_pol_Rpb2_6"/>
    <property type="match status" value="1"/>
</dbReference>
<keyword evidence="3 8" id="KW-0240">DNA-directed RNA polymerase</keyword>
<reference evidence="8 9" key="1">
    <citation type="submission" date="2023-12" db="EMBL/GenBank/DDBJ databases">
        <title>A high-quality genome assembly for Dillenia turbinata (Dilleniales).</title>
        <authorList>
            <person name="Chanderbali A."/>
        </authorList>
    </citation>
    <scope>NUCLEOTIDE SEQUENCE [LARGE SCALE GENOMIC DNA]</scope>
    <source>
        <strain evidence="8">LSX21</strain>
        <tissue evidence="8">Leaf</tissue>
    </source>
</reference>
<dbReference type="InterPro" id="IPR015712">
    <property type="entry name" value="DNA-dir_RNA_pol_su2"/>
</dbReference>
<dbReference type="Proteomes" id="UP001370490">
    <property type="component" value="Unassembled WGS sequence"/>
</dbReference>
<keyword evidence="5" id="KW-0548">Nucleotidyltransferase</keyword>
<accession>A0AAN8VHR7</accession>
<dbReference type="InterPro" id="IPR007120">
    <property type="entry name" value="DNA-dir_RNAP_su2_dom"/>
</dbReference>
<dbReference type="PANTHER" id="PTHR20856">
    <property type="entry name" value="DNA-DIRECTED RNA POLYMERASE I SUBUNIT 2"/>
    <property type="match status" value="1"/>
</dbReference>
<comment type="caution">
    <text evidence="8">The sequence shown here is derived from an EMBL/GenBank/DDBJ whole genome shotgun (WGS) entry which is preliminary data.</text>
</comment>
<evidence type="ECO:0000313" key="8">
    <source>
        <dbReference type="EMBL" id="KAK6927642.1"/>
    </source>
</evidence>
<proteinExistence type="inferred from homology"/>
<dbReference type="InterPro" id="IPR014724">
    <property type="entry name" value="RNA_pol_RPB2_OB-fold"/>
</dbReference>
<sequence>MFRTEHIRSCKADVDNKGLLEKRRKPNEMVNFGKIRSKIGRVDCLDDDGFPYVGANLQSGDILIVRCAECGADHSIKLKHTKRDSVQKVVLSANDEGKNFAVVSLRQARSPCLGDKFSSMHGQKGELGPTLEAALGKGIACGGSLKYATPFSTLSVDAFTLQLHRTGDIVRSLIFMGPTFYQRLNHMAEDKVKFCNTGPFHPLTWQPVQNRKKFGGIKLGEMERDCLIAHGAAAN</sequence>
<dbReference type="GO" id="GO:0003677">
    <property type="term" value="F:DNA binding"/>
    <property type="evidence" value="ECO:0007669"/>
    <property type="project" value="InterPro"/>
</dbReference>
<evidence type="ECO:0000256" key="2">
    <source>
        <dbReference type="ARBA" id="ARBA00012418"/>
    </source>
</evidence>
<dbReference type="GO" id="GO:0032549">
    <property type="term" value="F:ribonucleoside binding"/>
    <property type="evidence" value="ECO:0007669"/>
    <property type="project" value="InterPro"/>
</dbReference>
<dbReference type="Gene3D" id="2.40.270.10">
    <property type="entry name" value="DNA-directed RNA polymerase, subunit 2, domain 6"/>
    <property type="match status" value="2"/>
</dbReference>
<dbReference type="FunFam" id="2.40.50.150:FF:000005">
    <property type="entry name" value="DNA-directed RNA polymerase subunit beta"/>
    <property type="match status" value="1"/>
</dbReference>
<dbReference type="GO" id="GO:0000428">
    <property type="term" value="C:DNA-directed RNA polymerase complex"/>
    <property type="evidence" value="ECO:0007669"/>
    <property type="project" value="UniProtKB-KW"/>
</dbReference>
<dbReference type="SUPFAM" id="SSF64484">
    <property type="entry name" value="beta and beta-prime subunits of DNA dependent RNA-polymerase"/>
    <property type="match status" value="1"/>
</dbReference>
<dbReference type="PROSITE" id="PS01166">
    <property type="entry name" value="RNA_POL_BETA"/>
    <property type="match status" value="1"/>
</dbReference>
<dbReference type="GO" id="GO:0006351">
    <property type="term" value="P:DNA-templated transcription"/>
    <property type="evidence" value="ECO:0007669"/>
    <property type="project" value="InterPro"/>
</dbReference>